<dbReference type="Proteomes" id="UP000054270">
    <property type="component" value="Unassembled WGS sequence"/>
</dbReference>
<accession>A0A0D2PGR1</accession>
<evidence type="ECO:0000256" key="1">
    <source>
        <dbReference type="ARBA" id="ARBA00006217"/>
    </source>
</evidence>
<proteinExistence type="inferred from homology"/>
<protein>
    <recommendedName>
        <fullName evidence="2 8">Carbonic anhydrase</fullName>
        <ecNumber evidence="2 8">4.2.1.1</ecNumber>
    </recommendedName>
    <alternativeName>
        <fullName evidence="8">Carbonate dehydratase</fullName>
    </alternativeName>
</protein>
<gene>
    <name evidence="10" type="ORF">HYPSUDRAFT_34797</name>
</gene>
<evidence type="ECO:0000256" key="6">
    <source>
        <dbReference type="ARBA" id="ARBA00048348"/>
    </source>
</evidence>
<dbReference type="OrthoDB" id="10248475at2759"/>
<dbReference type="InterPro" id="IPR001765">
    <property type="entry name" value="Carbonic_anhydrase"/>
</dbReference>
<comment type="cofactor">
    <cofactor evidence="7">
        <name>Zn(2+)</name>
        <dbReference type="ChEBI" id="CHEBI:29105"/>
    </cofactor>
    <text evidence="7">Binds 1 zinc ion per subunit.</text>
</comment>
<name>A0A0D2PGR1_HYPSF</name>
<feature type="binding site" evidence="7">
    <location>
        <position position="105"/>
    </location>
    <ligand>
        <name>Zn(2+)</name>
        <dbReference type="ChEBI" id="CHEBI:29105"/>
    </ligand>
</feature>
<dbReference type="SUPFAM" id="SSF53056">
    <property type="entry name" value="beta-carbonic anhydrase, cab"/>
    <property type="match status" value="1"/>
</dbReference>
<evidence type="ECO:0000256" key="5">
    <source>
        <dbReference type="ARBA" id="ARBA00023239"/>
    </source>
</evidence>
<keyword evidence="9" id="KW-0732">Signal</keyword>
<evidence type="ECO:0000313" key="10">
    <source>
        <dbReference type="EMBL" id="KJA27681.1"/>
    </source>
</evidence>
<dbReference type="GO" id="GO:0034599">
    <property type="term" value="P:cellular response to oxidative stress"/>
    <property type="evidence" value="ECO:0007669"/>
    <property type="project" value="TreeGrafter"/>
</dbReference>
<dbReference type="PANTHER" id="PTHR11002:SF76">
    <property type="entry name" value="CARBONIC ANHYDRASE"/>
    <property type="match status" value="1"/>
</dbReference>
<feature type="binding site" evidence="7">
    <location>
        <position position="159"/>
    </location>
    <ligand>
        <name>Zn(2+)</name>
        <dbReference type="ChEBI" id="CHEBI:29105"/>
    </ligand>
</feature>
<dbReference type="OMA" id="FGSHESH"/>
<keyword evidence="3 7" id="KW-0479">Metal-binding</keyword>
<keyword evidence="5 8" id="KW-0456">Lyase</keyword>
<feature type="signal peptide" evidence="9">
    <location>
        <begin position="1"/>
        <end position="22"/>
    </location>
</feature>
<dbReference type="Gene3D" id="3.40.1050.10">
    <property type="entry name" value="Carbonic anhydrase"/>
    <property type="match status" value="1"/>
</dbReference>
<evidence type="ECO:0000256" key="4">
    <source>
        <dbReference type="ARBA" id="ARBA00022833"/>
    </source>
</evidence>
<evidence type="ECO:0000256" key="8">
    <source>
        <dbReference type="RuleBase" id="RU003956"/>
    </source>
</evidence>
<keyword evidence="11" id="KW-1185">Reference proteome</keyword>
<reference evidence="11" key="1">
    <citation type="submission" date="2014-04" db="EMBL/GenBank/DDBJ databases">
        <title>Evolutionary Origins and Diversification of the Mycorrhizal Mutualists.</title>
        <authorList>
            <consortium name="DOE Joint Genome Institute"/>
            <consortium name="Mycorrhizal Genomics Consortium"/>
            <person name="Kohler A."/>
            <person name="Kuo A."/>
            <person name="Nagy L.G."/>
            <person name="Floudas D."/>
            <person name="Copeland A."/>
            <person name="Barry K.W."/>
            <person name="Cichocki N."/>
            <person name="Veneault-Fourrey C."/>
            <person name="LaButti K."/>
            <person name="Lindquist E.A."/>
            <person name="Lipzen A."/>
            <person name="Lundell T."/>
            <person name="Morin E."/>
            <person name="Murat C."/>
            <person name="Riley R."/>
            <person name="Ohm R."/>
            <person name="Sun H."/>
            <person name="Tunlid A."/>
            <person name="Henrissat B."/>
            <person name="Grigoriev I.V."/>
            <person name="Hibbett D.S."/>
            <person name="Martin F."/>
        </authorList>
    </citation>
    <scope>NUCLEOTIDE SEQUENCE [LARGE SCALE GENOMIC DNA]</scope>
    <source>
        <strain evidence="11">FD-334 SS-4</strain>
    </source>
</reference>
<dbReference type="GO" id="GO:0071244">
    <property type="term" value="P:cellular response to carbon dioxide"/>
    <property type="evidence" value="ECO:0007669"/>
    <property type="project" value="TreeGrafter"/>
</dbReference>
<evidence type="ECO:0000256" key="7">
    <source>
        <dbReference type="PIRSR" id="PIRSR601765-1"/>
    </source>
</evidence>
<evidence type="ECO:0000256" key="3">
    <source>
        <dbReference type="ARBA" id="ARBA00022723"/>
    </source>
</evidence>
<comment type="similarity">
    <text evidence="1 8">Belongs to the beta-class carbonic anhydrase family.</text>
</comment>
<dbReference type="AlphaFoldDB" id="A0A0D2PGR1"/>
<feature type="chain" id="PRO_5002249425" description="Carbonic anhydrase" evidence="9">
    <location>
        <begin position="23"/>
        <end position="330"/>
    </location>
</feature>
<feature type="binding site" evidence="7">
    <location>
        <position position="162"/>
    </location>
    <ligand>
        <name>Zn(2+)</name>
        <dbReference type="ChEBI" id="CHEBI:29105"/>
    </ligand>
</feature>
<dbReference type="PANTHER" id="PTHR11002">
    <property type="entry name" value="CARBONIC ANHYDRASE"/>
    <property type="match status" value="1"/>
</dbReference>
<dbReference type="EC" id="4.2.1.1" evidence="2 8"/>
<organism evidence="10 11">
    <name type="scientific">Hypholoma sublateritium (strain FD-334 SS-4)</name>
    <dbReference type="NCBI Taxonomy" id="945553"/>
    <lineage>
        <taxon>Eukaryota</taxon>
        <taxon>Fungi</taxon>
        <taxon>Dikarya</taxon>
        <taxon>Basidiomycota</taxon>
        <taxon>Agaricomycotina</taxon>
        <taxon>Agaricomycetes</taxon>
        <taxon>Agaricomycetidae</taxon>
        <taxon>Agaricales</taxon>
        <taxon>Agaricineae</taxon>
        <taxon>Strophariaceae</taxon>
        <taxon>Hypholoma</taxon>
    </lineage>
</organism>
<keyword evidence="4 7" id="KW-0862">Zinc</keyword>
<dbReference type="SMART" id="SM00947">
    <property type="entry name" value="Pro_CA"/>
    <property type="match status" value="1"/>
</dbReference>
<evidence type="ECO:0000256" key="2">
    <source>
        <dbReference type="ARBA" id="ARBA00012925"/>
    </source>
</evidence>
<feature type="binding site" evidence="7">
    <location>
        <position position="103"/>
    </location>
    <ligand>
        <name>Zn(2+)</name>
        <dbReference type="ChEBI" id="CHEBI:29105"/>
    </ligand>
</feature>
<evidence type="ECO:0000313" key="11">
    <source>
        <dbReference type="Proteomes" id="UP000054270"/>
    </source>
</evidence>
<dbReference type="EMBL" id="KN817523">
    <property type="protein sequence ID" value="KJA27681.1"/>
    <property type="molecule type" value="Genomic_DNA"/>
</dbReference>
<dbReference type="InterPro" id="IPR036874">
    <property type="entry name" value="Carbonic_anhydrase_sf"/>
</dbReference>
<comment type="function">
    <text evidence="8">Reversible hydration of carbon dioxide.</text>
</comment>
<sequence>MILLKSLTLFTLLLLASPQVSAHPLALHLKARRNDAVTTTTPLYTRDAQSPLLDSANSTAHNASKSVHTLQDLYVGNSNFRKNARLSAAEVAEEAPSFMFLGCVDNRVSPAAIFNAPAGSIMSHNNIGNQYSAKDPSADAAIAYAIEHAHVQHVIVLGHYGCKGVEAAITQSSTTTSLVRAWVKPISHLYARTRRREIVILRDSRMPRRGLPDGIKTAPPASDAGFRALVEENVKQAVKTLRKNSILTTAYSRRAMKTAVPSVDVFVHGLVYDEVTGEVHDLHVSFGPPGKAIPDVPFAAVAAAKNFHRDSFRPGINRGKTWDFGSHESH</sequence>
<dbReference type="GO" id="GO:0008270">
    <property type="term" value="F:zinc ion binding"/>
    <property type="evidence" value="ECO:0007669"/>
    <property type="project" value="UniProtKB-UniRule"/>
</dbReference>
<comment type="catalytic activity">
    <reaction evidence="6 8">
        <text>hydrogencarbonate + H(+) = CO2 + H2O</text>
        <dbReference type="Rhea" id="RHEA:10748"/>
        <dbReference type="ChEBI" id="CHEBI:15377"/>
        <dbReference type="ChEBI" id="CHEBI:15378"/>
        <dbReference type="ChEBI" id="CHEBI:16526"/>
        <dbReference type="ChEBI" id="CHEBI:17544"/>
        <dbReference type="EC" id="4.2.1.1"/>
    </reaction>
</comment>
<evidence type="ECO:0000256" key="9">
    <source>
        <dbReference type="SAM" id="SignalP"/>
    </source>
</evidence>
<dbReference type="GO" id="GO:0004089">
    <property type="term" value="F:carbonate dehydratase activity"/>
    <property type="evidence" value="ECO:0007669"/>
    <property type="project" value="UniProtKB-UniRule"/>
</dbReference>
<dbReference type="Pfam" id="PF00484">
    <property type="entry name" value="Pro_CA"/>
    <property type="match status" value="1"/>
</dbReference>
<dbReference type="STRING" id="945553.A0A0D2PGR1"/>